<evidence type="ECO:0008006" key="4">
    <source>
        <dbReference type="Google" id="ProtNLM"/>
    </source>
</evidence>
<gene>
    <name evidence="2" type="ORF">CONPUDRAFT_149205</name>
</gene>
<sequence>MANPGNIAGGHKATLANPNISEGAKQNSQKVLDQMEGEGQLPEQSQDVEGKNMGNVIGGHKATLKNPNISEEAKERSKQALDDLQNE</sequence>
<accession>A0A5M3N6V9</accession>
<dbReference type="AlphaFoldDB" id="A0A5M3N6V9"/>
<feature type="compositionally biased region" description="Basic and acidic residues" evidence="1">
    <location>
        <begin position="71"/>
        <end position="81"/>
    </location>
</feature>
<dbReference type="RefSeq" id="XP_007763749.1">
    <property type="nucleotide sequence ID" value="XM_007765559.1"/>
</dbReference>
<keyword evidence="3" id="KW-1185">Reference proteome</keyword>
<dbReference type="Pfam" id="PF10346">
    <property type="entry name" value="Con-6"/>
    <property type="match status" value="2"/>
</dbReference>
<feature type="region of interest" description="Disordered" evidence="1">
    <location>
        <begin position="1"/>
        <end position="87"/>
    </location>
</feature>
<organism evidence="2 3">
    <name type="scientific">Coniophora puteana (strain RWD-64-598)</name>
    <name type="common">Brown rot fungus</name>
    <dbReference type="NCBI Taxonomy" id="741705"/>
    <lineage>
        <taxon>Eukaryota</taxon>
        <taxon>Fungi</taxon>
        <taxon>Dikarya</taxon>
        <taxon>Basidiomycota</taxon>
        <taxon>Agaricomycotina</taxon>
        <taxon>Agaricomycetes</taxon>
        <taxon>Agaricomycetidae</taxon>
        <taxon>Boletales</taxon>
        <taxon>Coniophorineae</taxon>
        <taxon>Coniophoraceae</taxon>
        <taxon>Coniophora</taxon>
    </lineage>
</organism>
<proteinExistence type="predicted"/>
<dbReference type="OrthoDB" id="5419162at2759"/>
<dbReference type="GeneID" id="19202564"/>
<dbReference type="EMBL" id="JH711573">
    <property type="protein sequence ID" value="EIW87172.1"/>
    <property type="molecule type" value="Genomic_DNA"/>
</dbReference>
<dbReference type="OMA" id="MEHRTEQ"/>
<evidence type="ECO:0000313" key="2">
    <source>
        <dbReference type="EMBL" id="EIW87172.1"/>
    </source>
</evidence>
<dbReference type="PANTHER" id="PTHR36576">
    <property type="entry name" value="UPF0654 PROTEIN C11D3.01C-RELATED"/>
    <property type="match status" value="1"/>
</dbReference>
<reference evidence="3" key="1">
    <citation type="journal article" date="2012" name="Science">
        <title>The Paleozoic origin of enzymatic lignin decomposition reconstructed from 31 fungal genomes.</title>
        <authorList>
            <person name="Floudas D."/>
            <person name="Binder M."/>
            <person name="Riley R."/>
            <person name="Barry K."/>
            <person name="Blanchette R.A."/>
            <person name="Henrissat B."/>
            <person name="Martinez A.T."/>
            <person name="Otillar R."/>
            <person name="Spatafora J.W."/>
            <person name="Yadav J.S."/>
            <person name="Aerts A."/>
            <person name="Benoit I."/>
            <person name="Boyd A."/>
            <person name="Carlson A."/>
            <person name="Copeland A."/>
            <person name="Coutinho P.M."/>
            <person name="de Vries R.P."/>
            <person name="Ferreira P."/>
            <person name="Findley K."/>
            <person name="Foster B."/>
            <person name="Gaskell J."/>
            <person name="Glotzer D."/>
            <person name="Gorecki P."/>
            <person name="Heitman J."/>
            <person name="Hesse C."/>
            <person name="Hori C."/>
            <person name="Igarashi K."/>
            <person name="Jurgens J.A."/>
            <person name="Kallen N."/>
            <person name="Kersten P."/>
            <person name="Kohler A."/>
            <person name="Kuees U."/>
            <person name="Kumar T.K.A."/>
            <person name="Kuo A."/>
            <person name="LaButti K."/>
            <person name="Larrondo L.F."/>
            <person name="Lindquist E."/>
            <person name="Ling A."/>
            <person name="Lombard V."/>
            <person name="Lucas S."/>
            <person name="Lundell T."/>
            <person name="Martin R."/>
            <person name="McLaughlin D.J."/>
            <person name="Morgenstern I."/>
            <person name="Morin E."/>
            <person name="Murat C."/>
            <person name="Nagy L.G."/>
            <person name="Nolan M."/>
            <person name="Ohm R.A."/>
            <person name="Patyshakuliyeva A."/>
            <person name="Rokas A."/>
            <person name="Ruiz-Duenas F.J."/>
            <person name="Sabat G."/>
            <person name="Salamov A."/>
            <person name="Samejima M."/>
            <person name="Schmutz J."/>
            <person name="Slot J.C."/>
            <person name="St John F."/>
            <person name="Stenlid J."/>
            <person name="Sun H."/>
            <person name="Sun S."/>
            <person name="Syed K."/>
            <person name="Tsang A."/>
            <person name="Wiebenga A."/>
            <person name="Young D."/>
            <person name="Pisabarro A."/>
            <person name="Eastwood D.C."/>
            <person name="Martin F."/>
            <person name="Cullen D."/>
            <person name="Grigoriev I.V."/>
            <person name="Hibbett D.S."/>
        </authorList>
    </citation>
    <scope>NUCLEOTIDE SEQUENCE [LARGE SCALE GENOMIC DNA]</scope>
    <source>
        <strain evidence="3">RWD-64-598 SS2</strain>
    </source>
</reference>
<dbReference type="PANTHER" id="PTHR36576:SF1">
    <property type="entry name" value="UPF0654 PROTEIN C11D3.01C-RELATED"/>
    <property type="match status" value="1"/>
</dbReference>
<dbReference type="InterPro" id="IPR052670">
    <property type="entry name" value="UPF0654_domain"/>
</dbReference>
<name>A0A5M3N6V9_CONPW</name>
<dbReference type="InterPro" id="IPR018824">
    <property type="entry name" value="Conidiation-specific_6"/>
</dbReference>
<comment type="caution">
    <text evidence="2">The sequence shown here is derived from an EMBL/GenBank/DDBJ whole genome shotgun (WGS) entry which is preliminary data.</text>
</comment>
<dbReference type="GO" id="GO:0005737">
    <property type="term" value="C:cytoplasm"/>
    <property type="evidence" value="ECO:0007669"/>
    <property type="project" value="TreeGrafter"/>
</dbReference>
<dbReference type="Proteomes" id="UP000053558">
    <property type="component" value="Unassembled WGS sequence"/>
</dbReference>
<feature type="compositionally biased region" description="Polar residues" evidence="1">
    <location>
        <begin position="16"/>
        <end position="31"/>
    </location>
</feature>
<evidence type="ECO:0000256" key="1">
    <source>
        <dbReference type="SAM" id="MobiDB-lite"/>
    </source>
</evidence>
<evidence type="ECO:0000313" key="3">
    <source>
        <dbReference type="Proteomes" id="UP000053558"/>
    </source>
</evidence>
<protein>
    <recommendedName>
        <fullName evidence="4">Conidiation protein 6</fullName>
    </recommendedName>
</protein>
<dbReference type="KEGG" id="cput:CONPUDRAFT_149205"/>